<keyword evidence="9" id="KW-0143">Chaperone</keyword>
<protein>
    <recommendedName>
        <fullName evidence="15">Peptidyl-prolyl cis-trans isomerase</fullName>
        <shortName evidence="15">PPIase</shortName>
        <ecNumber evidence="15">5.2.1.8</ecNumber>
    </recommendedName>
</protein>
<evidence type="ECO:0000313" key="17">
    <source>
        <dbReference type="EMBL" id="KAK7794030.1"/>
    </source>
</evidence>
<keyword evidence="5" id="KW-0507">mRNA processing</keyword>
<evidence type="ECO:0000259" key="16">
    <source>
        <dbReference type="PROSITE" id="PS50072"/>
    </source>
</evidence>
<comment type="catalytic activity">
    <reaction evidence="1 15">
        <text>[protein]-peptidylproline (omega=180) = [protein]-peptidylproline (omega=0)</text>
        <dbReference type="Rhea" id="RHEA:16237"/>
        <dbReference type="Rhea" id="RHEA-COMP:10747"/>
        <dbReference type="Rhea" id="RHEA-COMP:10748"/>
        <dbReference type="ChEBI" id="CHEBI:83833"/>
        <dbReference type="ChEBI" id="CHEBI:83834"/>
        <dbReference type="EC" id="5.2.1.8"/>
    </reaction>
</comment>
<organism evidence="17 18">
    <name type="scientific">Gryllus longicercus</name>
    <dbReference type="NCBI Taxonomy" id="2509291"/>
    <lineage>
        <taxon>Eukaryota</taxon>
        <taxon>Metazoa</taxon>
        <taxon>Ecdysozoa</taxon>
        <taxon>Arthropoda</taxon>
        <taxon>Hexapoda</taxon>
        <taxon>Insecta</taxon>
        <taxon>Pterygota</taxon>
        <taxon>Neoptera</taxon>
        <taxon>Polyneoptera</taxon>
        <taxon>Orthoptera</taxon>
        <taxon>Ensifera</taxon>
        <taxon>Gryllidea</taxon>
        <taxon>Grylloidea</taxon>
        <taxon>Gryllidae</taxon>
        <taxon>Gryllinae</taxon>
        <taxon>Gryllus</taxon>
    </lineage>
</organism>
<dbReference type="GO" id="GO:0008380">
    <property type="term" value="P:RNA splicing"/>
    <property type="evidence" value="ECO:0007669"/>
    <property type="project" value="UniProtKB-KW"/>
</dbReference>
<keyword evidence="6" id="KW-0747">Spliceosome</keyword>
<keyword evidence="11 15" id="KW-0413">Isomerase</keyword>
<name>A0AAN9VD30_9ORTH</name>
<dbReference type="GO" id="GO:0016607">
    <property type="term" value="C:nuclear speck"/>
    <property type="evidence" value="ECO:0007669"/>
    <property type="project" value="UniProtKB-SubCell"/>
</dbReference>
<sequence>MPTWNQIQSQLRNPNNPVVFFDISVGTTEIGRMILELFADVVPKTCENFREFCTGEYRRDGVPLGYKGAIFHRVIKDFMIQGGDFVNGDGTGVMSVYGGGTFADENFSLKHDAPGLLSMANSGKDTNGCQFFITCAKCNFLDGKHVVFGRVIDGLLVMRKIENVPTGPNNKPKIPVVISQCGQIFHHGDCYAHQPQALPQQFDGEASDGETEVGPRVQRISGLRGWVHEPATR</sequence>
<dbReference type="GO" id="GO:0005681">
    <property type="term" value="C:spliceosomal complex"/>
    <property type="evidence" value="ECO:0007669"/>
    <property type="project" value="UniProtKB-KW"/>
</dbReference>
<dbReference type="GO" id="GO:0005737">
    <property type="term" value="C:cytoplasm"/>
    <property type="evidence" value="ECO:0007669"/>
    <property type="project" value="UniProtKB-SubCell"/>
</dbReference>
<keyword evidence="10" id="KW-0508">mRNA splicing</keyword>
<evidence type="ECO:0000256" key="9">
    <source>
        <dbReference type="ARBA" id="ARBA00023186"/>
    </source>
</evidence>
<comment type="subcellular location">
    <subcellularLocation>
        <location evidence="3">Cytoplasm</location>
    </subcellularLocation>
    <subcellularLocation>
        <location evidence="2">Nucleus speckle</location>
    </subcellularLocation>
</comment>
<comment type="caution">
    <text evidence="17">The sequence shown here is derived from an EMBL/GenBank/DDBJ whole genome shotgun (WGS) entry which is preliminary data.</text>
</comment>
<dbReference type="EMBL" id="JAZDUA010000352">
    <property type="protein sequence ID" value="KAK7794030.1"/>
    <property type="molecule type" value="Genomic_DNA"/>
</dbReference>
<evidence type="ECO:0000256" key="8">
    <source>
        <dbReference type="ARBA" id="ARBA00023110"/>
    </source>
</evidence>
<dbReference type="EC" id="5.2.1.8" evidence="15"/>
<gene>
    <name evidence="17" type="ORF">R5R35_007459</name>
</gene>
<dbReference type="SUPFAM" id="SSF50891">
    <property type="entry name" value="Cyclophilin-like"/>
    <property type="match status" value="1"/>
</dbReference>
<evidence type="ECO:0000256" key="1">
    <source>
        <dbReference type="ARBA" id="ARBA00000971"/>
    </source>
</evidence>
<dbReference type="PROSITE" id="PS00170">
    <property type="entry name" value="CSA_PPIASE_1"/>
    <property type="match status" value="1"/>
</dbReference>
<evidence type="ECO:0000256" key="14">
    <source>
        <dbReference type="ARBA" id="ARBA00059766"/>
    </source>
</evidence>
<evidence type="ECO:0000256" key="10">
    <source>
        <dbReference type="ARBA" id="ARBA00023187"/>
    </source>
</evidence>
<evidence type="ECO:0000256" key="15">
    <source>
        <dbReference type="RuleBase" id="RU363019"/>
    </source>
</evidence>
<dbReference type="Pfam" id="PF00160">
    <property type="entry name" value="Pro_isomerase"/>
    <property type="match status" value="1"/>
</dbReference>
<dbReference type="GO" id="GO:0003755">
    <property type="term" value="F:peptidyl-prolyl cis-trans isomerase activity"/>
    <property type="evidence" value="ECO:0007669"/>
    <property type="project" value="UniProtKB-UniRule"/>
</dbReference>
<comment type="function">
    <text evidence="14">PPIase that catalyzes the cis-trans isomerization of proline imidic peptide bonds in oligopeptides and may therefore assist protein folding. Participates in pre-mRNA splicing. May play a role in the assembly of the U4/U5/U6 tri-snRNP complex, one of the building blocks of the spliceosome. May act as a chaperone.</text>
</comment>
<evidence type="ECO:0000256" key="12">
    <source>
        <dbReference type="ARBA" id="ARBA00023242"/>
    </source>
</evidence>
<evidence type="ECO:0000256" key="5">
    <source>
        <dbReference type="ARBA" id="ARBA00022664"/>
    </source>
</evidence>
<dbReference type="InterPro" id="IPR002130">
    <property type="entry name" value="Cyclophilin-type_PPIase_dom"/>
</dbReference>
<keyword evidence="18" id="KW-1185">Reference proteome</keyword>
<dbReference type="PANTHER" id="PTHR11071:SF561">
    <property type="entry name" value="PEPTIDYL-PROLYL CIS-TRANS ISOMERASE D-RELATED"/>
    <property type="match status" value="1"/>
</dbReference>
<evidence type="ECO:0000313" key="18">
    <source>
        <dbReference type="Proteomes" id="UP001378592"/>
    </source>
</evidence>
<dbReference type="Gene3D" id="2.40.100.10">
    <property type="entry name" value="Cyclophilin-like"/>
    <property type="match status" value="1"/>
</dbReference>
<dbReference type="GO" id="GO:0006457">
    <property type="term" value="P:protein folding"/>
    <property type="evidence" value="ECO:0007669"/>
    <property type="project" value="InterPro"/>
</dbReference>
<keyword evidence="7" id="KW-0007">Acetylation</keyword>
<reference evidence="17 18" key="1">
    <citation type="submission" date="2024-03" db="EMBL/GenBank/DDBJ databases">
        <title>The genome assembly and annotation of the cricket Gryllus longicercus Weissman &amp; Gray.</title>
        <authorList>
            <person name="Szrajer S."/>
            <person name="Gray D."/>
            <person name="Ylla G."/>
        </authorList>
    </citation>
    <scope>NUCLEOTIDE SEQUENCE [LARGE SCALE GENOMIC DNA]</scope>
    <source>
        <strain evidence="17">DAG 2021-001</strain>
        <tissue evidence="17">Whole body minus gut</tissue>
    </source>
</reference>
<dbReference type="PANTHER" id="PTHR11071">
    <property type="entry name" value="PEPTIDYL-PROLYL CIS-TRANS ISOMERASE"/>
    <property type="match status" value="1"/>
</dbReference>
<feature type="domain" description="PPIase cyclophilin-type" evidence="16">
    <location>
        <begin position="20"/>
        <end position="183"/>
    </location>
</feature>
<comment type="function">
    <text evidence="15">PPIases accelerate the folding of proteins. It catalyzes the cis-trans isomerization of proline imidic peptide bonds in oligopeptides.</text>
</comment>
<keyword evidence="8 15" id="KW-0697">Rotamase</keyword>
<evidence type="ECO:0000256" key="13">
    <source>
        <dbReference type="ARBA" id="ARBA00038512"/>
    </source>
</evidence>
<evidence type="ECO:0000256" key="2">
    <source>
        <dbReference type="ARBA" id="ARBA00004324"/>
    </source>
</evidence>
<evidence type="ECO:0000256" key="3">
    <source>
        <dbReference type="ARBA" id="ARBA00004496"/>
    </source>
</evidence>
<dbReference type="PROSITE" id="PS50072">
    <property type="entry name" value="CSA_PPIASE_2"/>
    <property type="match status" value="1"/>
</dbReference>
<dbReference type="AlphaFoldDB" id="A0AAN9VD30"/>
<dbReference type="InterPro" id="IPR020892">
    <property type="entry name" value="Cyclophilin-type_PPIase_CS"/>
</dbReference>
<dbReference type="FunFam" id="2.40.100.10:FF:000017">
    <property type="entry name" value="Peptidyl-prolyl cis-trans isomerase"/>
    <property type="match status" value="1"/>
</dbReference>
<dbReference type="GO" id="GO:0006397">
    <property type="term" value="P:mRNA processing"/>
    <property type="evidence" value="ECO:0007669"/>
    <property type="project" value="UniProtKB-KW"/>
</dbReference>
<evidence type="ECO:0000256" key="4">
    <source>
        <dbReference type="ARBA" id="ARBA00022490"/>
    </source>
</evidence>
<dbReference type="CDD" id="cd01926">
    <property type="entry name" value="cyclophilin_ABH_like"/>
    <property type="match status" value="1"/>
</dbReference>
<dbReference type="InterPro" id="IPR029000">
    <property type="entry name" value="Cyclophilin-like_dom_sf"/>
</dbReference>
<dbReference type="PRINTS" id="PR00153">
    <property type="entry name" value="CSAPPISMRASE"/>
</dbReference>
<proteinExistence type="inferred from homology"/>
<keyword evidence="12" id="KW-0539">Nucleus</keyword>
<evidence type="ECO:0000256" key="7">
    <source>
        <dbReference type="ARBA" id="ARBA00022990"/>
    </source>
</evidence>
<evidence type="ECO:0000256" key="6">
    <source>
        <dbReference type="ARBA" id="ARBA00022728"/>
    </source>
</evidence>
<evidence type="ECO:0000256" key="11">
    <source>
        <dbReference type="ARBA" id="ARBA00023235"/>
    </source>
</evidence>
<accession>A0AAN9VD30</accession>
<dbReference type="GO" id="GO:0016018">
    <property type="term" value="F:cyclosporin A binding"/>
    <property type="evidence" value="ECO:0007669"/>
    <property type="project" value="TreeGrafter"/>
</dbReference>
<keyword evidence="4" id="KW-0963">Cytoplasm</keyword>
<dbReference type="Proteomes" id="UP001378592">
    <property type="component" value="Unassembled WGS sequence"/>
</dbReference>
<comment type="similarity">
    <text evidence="13">Belongs to the cyclophilin-type PPIase family. PPIase H subfamily.</text>
</comment>